<reference evidence="1" key="2">
    <citation type="submission" date="2022-01" db="EMBL/GenBank/DDBJ databases">
        <authorList>
            <person name="Yamashiro T."/>
            <person name="Shiraishi A."/>
            <person name="Satake H."/>
            <person name="Nakayama K."/>
        </authorList>
    </citation>
    <scope>NUCLEOTIDE SEQUENCE</scope>
</reference>
<proteinExistence type="predicted"/>
<name>A0ABQ5IW04_9ASTR</name>
<keyword evidence="2" id="KW-1185">Reference proteome</keyword>
<reference evidence="1" key="1">
    <citation type="journal article" date="2022" name="Int. J. Mol. Sci.">
        <title>Draft Genome of Tanacetum Coccineum: Genomic Comparison of Closely Related Tanacetum-Family Plants.</title>
        <authorList>
            <person name="Yamashiro T."/>
            <person name="Shiraishi A."/>
            <person name="Nakayama K."/>
            <person name="Satake H."/>
        </authorList>
    </citation>
    <scope>NUCLEOTIDE SEQUENCE</scope>
</reference>
<gene>
    <name evidence="1" type="ORF">Tco_1114394</name>
</gene>
<comment type="caution">
    <text evidence="1">The sequence shown here is derived from an EMBL/GenBank/DDBJ whole genome shotgun (WGS) entry which is preliminary data.</text>
</comment>
<evidence type="ECO:0000313" key="2">
    <source>
        <dbReference type="Proteomes" id="UP001151760"/>
    </source>
</evidence>
<organism evidence="1 2">
    <name type="scientific">Tanacetum coccineum</name>
    <dbReference type="NCBI Taxonomy" id="301880"/>
    <lineage>
        <taxon>Eukaryota</taxon>
        <taxon>Viridiplantae</taxon>
        <taxon>Streptophyta</taxon>
        <taxon>Embryophyta</taxon>
        <taxon>Tracheophyta</taxon>
        <taxon>Spermatophyta</taxon>
        <taxon>Magnoliopsida</taxon>
        <taxon>eudicotyledons</taxon>
        <taxon>Gunneridae</taxon>
        <taxon>Pentapetalae</taxon>
        <taxon>asterids</taxon>
        <taxon>campanulids</taxon>
        <taxon>Asterales</taxon>
        <taxon>Asteraceae</taxon>
        <taxon>Asteroideae</taxon>
        <taxon>Anthemideae</taxon>
        <taxon>Anthemidinae</taxon>
        <taxon>Tanacetum</taxon>
    </lineage>
</organism>
<accession>A0ABQ5IW04</accession>
<sequence>MTTPITTSNNDSQMDNNIMAAGSKEHPPMLATGRYAQWQSCVMRYINTRPNTKELSQFIYEGPYVMTEILVLEKPVTTIKEAVHAHTITETYKNTTTEKCAYFDADAEVIHLILTGIGDDIYSTVDAFTIAKKIWIAIERLQQGKPLNIKRRGIH</sequence>
<dbReference type="EMBL" id="BQNB010021212">
    <property type="protein sequence ID" value="GJU04056.1"/>
    <property type="molecule type" value="Genomic_DNA"/>
</dbReference>
<evidence type="ECO:0000313" key="1">
    <source>
        <dbReference type="EMBL" id="GJU04056.1"/>
    </source>
</evidence>
<protein>
    <submittedName>
        <fullName evidence="1">Uncharacterized protein</fullName>
    </submittedName>
</protein>
<dbReference type="Proteomes" id="UP001151760">
    <property type="component" value="Unassembled WGS sequence"/>
</dbReference>